<proteinExistence type="predicted"/>
<keyword evidence="2" id="KW-1185">Reference proteome</keyword>
<dbReference type="AlphaFoldDB" id="A0A841GTH4"/>
<dbReference type="EMBL" id="JACHIA010000001">
    <property type="protein sequence ID" value="MBB6068408.1"/>
    <property type="molecule type" value="Genomic_DNA"/>
</dbReference>
<evidence type="ECO:0000313" key="1">
    <source>
        <dbReference type="EMBL" id="MBB6068408.1"/>
    </source>
</evidence>
<dbReference type="RefSeq" id="WP_170039286.1">
    <property type="nucleotide sequence ID" value="NZ_JABDTL010000002.1"/>
</dbReference>
<gene>
    <name evidence="1" type="ORF">HNQ61_000019</name>
</gene>
<accession>A0A841GTH4</accession>
<organism evidence="1 2">
    <name type="scientific">Longimicrobium terrae</name>
    <dbReference type="NCBI Taxonomy" id="1639882"/>
    <lineage>
        <taxon>Bacteria</taxon>
        <taxon>Pseudomonadati</taxon>
        <taxon>Gemmatimonadota</taxon>
        <taxon>Longimicrobiia</taxon>
        <taxon>Longimicrobiales</taxon>
        <taxon>Longimicrobiaceae</taxon>
        <taxon>Longimicrobium</taxon>
    </lineage>
</organism>
<sequence>MGRRTEDALLLACARRMVNPAAGEPIAELAARVADWDRLIALAERNRLLPIAHRELRRVDEVPPDVRDRLRAFAERNAGDALRLSAELRRIMTAFAADGVSAVAYKGPALAGRAYGDLGLRTCSDLDLLVHPAHLDAALDVLRAAGYESAYAFTPAQDRAFRAVDGDYPLHHPATGALVEVHAQVSSARFCVRLPTAALIRHARAVSLGGGTVPALADDDLFLALCVHGAKHRWARLEWLCAASALAVRAGLDLRAMAERGWRIGAGRTVLLALHLAGEALNLPIPADTAHTAAADDTVRALAAEARSLWFTGAADDASAAENLRFNLRIRDTRADRLRFAAHWLLTPTPEDWGWIRLPDPIAPLYRVTRPLRLALRYAPGRRG</sequence>
<dbReference type="Pfam" id="PF14907">
    <property type="entry name" value="NTP_transf_5"/>
    <property type="match status" value="1"/>
</dbReference>
<comment type="caution">
    <text evidence="1">The sequence shown here is derived from an EMBL/GenBank/DDBJ whole genome shotgun (WGS) entry which is preliminary data.</text>
</comment>
<dbReference type="InterPro" id="IPR039498">
    <property type="entry name" value="NTP_transf_5"/>
</dbReference>
<name>A0A841GTH4_9BACT</name>
<evidence type="ECO:0000313" key="2">
    <source>
        <dbReference type="Proteomes" id="UP000582837"/>
    </source>
</evidence>
<reference evidence="1 2" key="1">
    <citation type="submission" date="2020-08" db="EMBL/GenBank/DDBJ databases">
        <title>Genomic Encyclopedia of Type Strains, Phase IV (KMG-IV): sequencing the most valuable type-strain genomes for metagenomic binning, comparative biology and taxonomic classification.</title>
        <authorList>
            <person name="Goeker M."/>
        </authorList>
    </citation>
    <scope>NUCLEOTIDE SEQUENCE [LARGE SCALE GENOMIC DNA]</scope>
    <source>
        <strain evidence="1 2">DSM 29007</strain>
    </source>
</reference>
<dbReference type="Proteomes" id="UP000582837">
    <property type="component" value="Unassembled WGS sequence"/>
</dbReference>
<protein>
    <recommendedName>
        <fullName evidence="3">Nucleotidyltransferase family protein</fullName>
    </recommendedName>
</protein>
<evidence type="ECO:0008006" key="3">
    <source>
        <dbReference type="Google" id="ProtNLM"/>
    </source>
</evidence>